<dbReference type="InterPro" id="IPR002509">
    <property type="entry name" value="NODB_dom"/>
</dbReference>
<dbReference type="AlphaFoldDB" id="Q39U22"/>
<keyword evidence="3" id="KW-1133">Transmembrane helix</keyword>
<dbReference type="HOGENOM" id="CLU_030024_5_3_7"/>
<dbReference type="Pfam" id="PF01522">
    <property type="entry name" value="Polysacc_deac_1"/>
    <property type="match status" value="1"/>
</dbReference>
<dbReference type="Gene3D" id="3.20.20.370">
    <property type="entry name" value="Glycoside hydrolase/deacetylase"/>
    <property type="match status" value="1"/>
</dbReference>
<feature type="transmembrane region" description="Helical" evidence="3">
    <location>
        <begin position="85"/>
        <end position="106"/>
    </location>
</feature>
<organism evidence="5 6">
    <name type="scientific">Geobacter metallireducens (strain ATCC 53774 / DSM 7210 / GS-15)</name>
    <dbReference type="NCBI Taxonomy" id="269799"/>
    <lineage>
        <taxon>Bacteria</taxon>
        <taxon>Pseudomonadati</taxon>
        <taxon>Thermodesulfobacteriota</taxon>
        <taxon>Desulfuromonadia</taxon>
        <taxon>Geobacterales</taxon>
        <taxon>Geobacteraceae</taxon>
        <taxon>Geobacter</taxon>
    </lineage>
</organism>
<keyword evidence="3" id="KW-0812">Transmembrane</keyword>
<evidence type="ECO:0000259" key="4">
    <source>
        <dbReference type="PROSITE" id="PS51677"/>
    </source>
</evidence>
<evidence type="ECO:0000256" key="3">
    <source>
        <dbReference type="SAM" id="Phobius"/>
    </source>
</evidence>
<keyword evidence="2" id="KW-0732">Signal</keyword>
<dbReference type="CDD" id="cd10918">
    <property type="entry name" value="CE4_NodB_like_5s_6s"/>
    <property type="match status" value="1"/>
</dbReference>
<dbReference type="eggNOG" id="COG0726">
    <property type="taxonomic scope" value="Bacteria"/>
</dbReference>
<evidence type="ECO:0000256" key="2">
    <source>
        <dbReference type="ARBA" id="ARBA00022729"/>
    </source>
</evidence>
<evidence type="ECO:0000313" key="6">
    <source>
        <dbReference type="Proteomes" id="UP000007073"/>
    </source>
</evidence>
<dbReference type="Proteomes" id="UP000007073">
    <property type="component" value="Chromosome"/>
</dbReference>
<dbReference type="GO" id="GO:0016810">
    <property type="term" value="F:hydrolase activity, acting on carbon-nitrogen (but not peptide) bonds"/>
    <property type="evidence" value="ECO:0007669"/>
    <property type="project" value="InterPro"/>
</dbReference>
<keyword evidence="3" id="KW-0472">Membrane</keyword>
<dbReference type="STRING" id="269799.Gmet_2023"/>
<comment type="subcellular location">
    <subcellularLocation>
        <location evidence="1">Secreted</location>
    </subcellularLocation>
</comment>
<dbReference type="PROSITE" id="PS51677">
    <property type="entry name" value="NODB"/>
    <property type="match status" value="1"/>
</dbReference>
<reference evidence="5 6" key="1">
    <citation type="submission" date="2005-10" db="EMBL/GenBank/DDBJ databases">
        <title>Complete sequence of Geobacter metallireducens GS-15.</title>
        <authorList>
            <consortium name="US DOE Joint Genome Institute"/>
            <person name="Copeland A."/>
            <person name="Lucas S."/>
            <person name="Lapidus A."/>
            <person name="Barry K."/>
            <person name="Detter J.C."/>
            <person name="Glavina T."/>
            <person name="Hammon N."/>
            <person name="Israni S."/>
            <person name="Pitluck S."/>
            <person name="Di Bartolo G."/>
            <person name="Chain P."/>
            <person name="Schmutz J."/>
            <person name="Larimer F."/>
            <person name="Land M."/>
            <person name="Kyrpides N."/>
            <person name="Ivanova N."/>
            <person name="Richardson P."/>
        </authorList>
    </citation>
    <scope>NUCLEOTIDE SEQUENCE [LARGE SCALE GENOMIC DNA]</scope>
    <source>
        <strain evidence="6">ATCC 53774 / DSM 7210 / GS-15</strain>
    </source>
</reference>
<sequence>MDTIPAMTAPVLMYHEVTATSEQDKAVRKTNPAYCVTADAFRSQMEQLTAGGFRSLSLDDLLTGNGERNGVVITFDDGWDNNHSAAWPILTGLGLTATIFVVSCFMGQPGYMTWEQVRELADAGISIQSHTVSHRPLGLLTDGEIRAELEDSKKAIEDRIGRAVNHISMPQGVFDRRVIEMAAQAGYRSVSTSEPVIRHRGGTPAVLGRINVSGSYDLATFGRIVAGDRSVLLPMIINKKAKNFVKSLVGYGTYRKLYRFCYRIDDSGTGNISNP</sequence>
<dbReference type="PANTHER" id="PTHR34216">
    <property type="match status" value="1"/>
</dbReference>
<dbReference type="GO" id="GO:0005576">
    <property type="term" value="C:extracellular region"/>
    <property type="evidence" value="ECO:0007669"/>
    <property type="project" value="UniProtKB-SubCell"/>
</dbReference>
<accession>Q39U22</accession>
<proteinExistence type="predicted"/>
<dbReference type="KEGG" id="gme:Gmet_2023"/>
<dbReference type="InterPro" id="IPR051398">
    <property type="entry name" value="Polysacch_Deacetylase"/>
</dbReference>
<reference evidence="5 6" key="2">
    <citation type="journal article" date="2009" name="BMC Microbiol.">
        <title>The genome sequence of Geobacter metallireducens: features of metabolism, physiology and regulation common and dissimilar to Geobacter sulfurreducens.</title>
        <authorList>
            <person name="Aklujkar M."/>
            <person name="Krushkal J."/>
            <person name="DiBartolo G."/>
            <person name="Lapidus A."/>
            <person name="Land M.L."/>
            <person name="Lovley D.R."/>
        </authorList>
    </citation>
    <scope>NUCLEOTIDE SEQUENCE [LARGE SCALE GENOMIC DNA]</scope>
    <source>
        <strain evidence="6">ATCC 53774 / DSM 7210 / GS-15</strain>
    </source>
</reference>
<dbReference type="InterPro" id="IPR011330">
    <property type="entry name" value="Glyco_hydro/deAcase_b/a-brl"/>
</dbReference>
<dbReference type="EMBL" id="CP000148">
    <property type="protein sequence ID" value="ABB32252.1"/>
    <property type="molecule type" value="Genomic_DNA"/>
</dbReference>
<dbReference type="SUPFAM" id="SSF88713">
    <property type="entry name" value="Glycoside hydrolase/deacetylase"/>
    <property type="match status" value="1"/>
</dbReference>
<feature type="domain" description="NodB homology" evidence="4">
    <location>
        <begin position="69"/>
        <end position="275"/>
    </location>
</feature>
<dbReference type="PANTHER" id="PTHR34216:SF3">
    <property type="entry name" value="POLY-BETA-1,6-N-ACETYL-D-GLUCOSAMINE N-DEACETYLASE"/>
    <property type="match status" value="1"/>
</dbReference>
<name>Q39U22_GEOMG</name>
<evidence type="ECO:0000256" key="1">
    <source>
        <dbReference type="ARBA" id="ARBA00004613"/>
    </source>
</evidence>
<dbReference type="GO" id="GO:0005975">
    <property type="term" value="P:carbohydrate metabolic process"/>
    <property type="evidence" value="ECO:0007669"/>
    <property type="project" value="InterPro"/>
</dbReference>
<gene>
    <name evidence="5" type="ordered locus">Gmet_2023</name>
</gene>
<keyword evidence="6" id="KW-1185">Reference proteome</keyword>
<evidence type="ECO:0000313" key="5">
    <source>
        <dbReference type="EMBL" id="ABB32252.1"/>
    </source>
</evidence>
<protein>
    <submittedName>
        <fullName evidence="5">Polysaccharide deacetylase domain protein</fullName>
    </submittedName>
</protein>